<evidence type="ECO:0000256" key="3">
    <source>
        <dbReference type="ARBA" id="ARBA00022448"/>
    </source>
</evidence>
<comment type="similarity">
    <text evidence="2 10">Belongs to the TonB family.</text>
</comment>
<evidence type="ECO:0000256" key="8">
    <source>
        <dbReference type="ARBA" id="ARBA00022989"/>
    </source>
</evidence>
<gene>
    <name evidence="13" type="ORF">GXW71_26175</name>
</gene>
<feature type="compositionally biased region" description="Low complexity" evidence="11">
    <location>
        <begin position="213"/>
        <end position="228"/>
    </location>
</feature>
<comment type="subcellular location">
    <subcellularLocation>
        <location evidence="1 10">Cell inner membrane</location>
        <topology evidence="1 10">Single-pass membrane protein</topology>
        <orientation evidence="1 10">Periplasmic side</orientation>
    </subcellularLocation>
</comment>
<feature type="compositionally biased region" description="Pro residues" evidence="11">
    <location>
        <begin position="86"/>
        <end position="141"/>
    </location>
</feature>
<organism evidence="13 14">
    <name type="scientific">Plastoroseomonas hellenica</name>
    <dbReference type="NCBI Taxonomy" id="2687306"/>
    <lineage>
        <taxon>Bacteria</taxon>
        <taxon>Pseudomonadati</taxon>
        <taxon>Pseudomonadota</taxon>
        <taxon>Alphaproteobacteria</taxon>
        <taxon>Acetobacterales</taxon>
        <taxon>Acetobacteraceae</taxon>
        <taxon>Plastoroseomonas</taxon>
    </lineage>
</organism>
<evidence type="ECO:0000256" key="5">
    <source>
        <dbReference type="ARBA" id="ARBA00022519"/>
    </source>
</evidence>
<dbReference type="Proteomes" id="UP001196870">
    <property type="component" value="Unassembled WGS sequence"/>
</dbReference>
<dbReference type="Pfam" id="PF03544">
    <property type="entry name" value="TonB_C"/>
    <property type="match status" value="1"/>
</dbReference>
<proteinExistence type="inferred from homology"/>
<dbReference type="NCBIfam" id="TIGR01352">
    <property type="entry name" value="tonB_Cterm"/>
    <property type="match status" value="1"/>
</dbReference>
<evidence type="ECO:0000256" key="6">
    <source>
        <dbReference type="ARBA" id="ARBA00022692"/>
    </source>
</evidence>
<keyword evidence="3 10" id="KW-0813">Transport</keyword>
<keyword evidence="14" id="KW-1185">Reference proteome</keyword>
<protein>
    <recommendedName>
        <fullName evidence="10">Protein TonB</fullName>
    </recommendedName>
</protein>
<feature type="transmembrane region" description="Helical" evidence="10">
    <location>
        <begin position="25"/>
        <end position="46"/>
    </location>
</feature>
<comment type="caution">
    <text evidence="13">The sequence shown here is derived from an EMBL/GenBank/DDBJ whole genome shotgun (WGS) entry which is preliminary data.</text>
</comment>
<evidence type="ECO:0000256" key="10">
    <source>
        <dbReference type="RuleBase" id="RU362123"/>
    </source>
</evidence>
<dbReference type="EMBL" id="JAAGBB010000042">
    <property type="protein sequence ID" value="MBR0667869.1"/>
    <property type="molecule type" value="Genomic_DNA"/>
</dbReference>
<keyword evidence="5 10" id="KW-0997">Cell inner membrane</keyword>
<dbReference type="InterPro" id="IPR051045">
    <property type="entry name" value="TonB-dependent_transducer"/>
</dbReference>
<dbReference type="SUPFAM" id="SSF74653">
    <property type="entry name" value="TolA/TonB C-terminal domain"/>
    <property type="match status" value="1"/>
</dbReference>
<keyword evidence="6 10" id="KW-0812">Transmembrane</keyword>
<dbReference type="Gene3D" id="3.30.1150.10">
    <property type="match status" value="1"/>
</dbReference>
<name>A0ABS5F5P8_9PROT</name>
<dbReference type="InterPro" id="IPR003538">
    <property type="entry name" value="TonB"/>
</dbReference>
<keyword evidence="10" id="KW-0735">Signal-anchor</keyword>
<evidence type="ECO:0000256" key="4">
    <source>
        <dbReference type="ARBA" id="ARBA00022475"/>
    </source>
</evidence>
<feature type="compositionally biased region" description="Low complexity" evidence="11">
    <location>
        <begin position="76"/>
        <end position="85"/>
    </location>
</feature>
<feature type="region of interest" description="Disordered" evidence="11">
    <location>
        <begin position="69"/>
        <end position="252"/>
    </location>
</feature>
<comment type="function">
    <text evidence="10">Interacts with outer membrane receptor proteins that carry out high-affinity binding and energy dependent uptake into the periplasmic space of specific substrates. It could act to transduce energy from the cytoplasmic membrane to specific energy-requiring processes in the outer membrane, resulting in the release into the periplasm of ligands bound by these outer membrane proteins.</text>
</comment>
<dbReference type="PROSITE" id="PS52015">
    <property type="entry name" value="TONB_CTD"/>
    <property type="match status" value="1"/>
</dbReference>
<evidence type="ECO:0000256" key="1">
    <source>
        <dbReference type="ARBA" id="ARBA00004383"/>
    </source>
</evidence>
<evidence type="ECO:0000256" key="7">
    <source>
        <dbReference type="ARBA" id="ARBA00022927"/>
    </source>
</evidence>
<evidence type="ECO:0000313" key="14">
    <source>
        <dbReference type="Proteomes" id="UP001196870"/>
    </source>
</evidence>
<dbReference type="InterPro" id="IPR037682">
    <property type="entry name" value="TonB_C"/>
</dbReference>
<sequence length="364" mass="38402">MAFATAPQLPTDARLEVGRPGGRRWLWLAVACSLLLHALLAVFLLWHQPRTLPSPETSLPSVDLVFDEAAPRTAPEESSAQAQAPSPAPAVPTPPIPEAAPETPPVPPAEFAPPPPLPETAPPPPAPPTELAPPAPPPPAPETQAPALPQPTPLPPPLPAPPDIDALPLPPPPPPAPPQPRPTAPPRATPAPTPRPPFDGALMLPRAPSFPTARPAPQQQASPAQPRRQGLDFSVGPQALQRPPSPSPAVRQNDNVAGAALQITGAQLGADWRAAFQAWLQRNGYYPPEAARNGEDGPVTVRFDVDRDGRVRSLRLIYASGSRLLDMATTGLLRDRTIPPFPPGTQGGDTATITLTINYILIRR</sequence>
<evidence type="ECO:0000313" key="13">
    <source>
        <dbReference type="EMBL" id="MBR0667869.1"/>
    </source>
</evidence>
<accession>A0ABS5F5P8</accession>
<evidence type="ECO:0000256" key="11">
    <source>
        <dbReference type="SAM" id="MobiDB-lite"/>
    </source>
</evidence>
<dbReference type="InterPro" id="IPR006260">
    <property type="entry name" value="TonB/TolA_C"/>
</dbReference>
<reference evidence="14" key="1">
    <citation type="journal article" date="2021" name="Syst. Appl. Microbiol.">
        <title>Roseomonas hellenica sp. nov., isolated from roots of wild-growing Alkanna tinctoria.</title>
        <authorList>
            <person name="Rat A."/>
            <person name="Naranjo H.D."/>
            <person name="Lebbe L."/>
            <person name="Cnockaert M."/>
            <person name="Krigas N."/>
            <person name="Grigoriadou K."/>
            <person name="Maloupa E."/>
            <person name="Willems A."/>
        </authorList>
    </citation>
    <scope>NUCLEOTIDE SEQUENCE [LARGE SCALE GENOMIC DNA]</scope>
    <source>
        <strain evidence="14">LMG 31523</strain>
    </source>
</reference>
<evidence type="ECO:0000259" key="12">
    <source>
        <dbReference type="PROSITE" id="PS52015"/>
    </source>
</evidence>
<keyword evidence="7 10" id="KW-0653">Protein transport</keyword>
<dbReference type="PANTHER" id="PTHR33446:SF11">
    <property type="entry name" value="TONB3"/>
    <property type="match status" value="1"/>
</dbReference>
<keyword evidence="8 10" id="KW-1133">Transmembrane helix</keyword>
<keyword evidence="4 10" id="KW-1003">Cell membrane</keyword>
<keyword evidence="9 10" id="KW-0472">Membrane</keyword>
<dbReference type="RefSeq" id="WP_211855644.1">
    <property type="nucleotide sequence ID" value="NZ_JAAGBB010000042.1"/>
</dbReference>
<dbReference type="PRINTS" id="PR01374">
    <property type="entry name" value="TONBPROTEIN"/>
</dbReference>
<evidence type="ECO:0000256" key="2">
    <source>
        <dbReference type="ARBA" id="ARBA00006555"/>
    </source>
</evidence>
<feature type="compositionally biased region" description="Pro residues" evidence="11">
    <location>
        <begin position="148"/>
        <end position="197"/>
    </location>
</feature>
<evidence type="ECO:0000256" key="9">
    <source>
        <dbReference type="ARBA" id="ARBA00023136"/>
    </source>
</evidence>
<dbReference type="PANTHER" id="PTHR33446">
    <property type="entry name" value="PROTEIN TONB-RELATED"/>
    <property type="match status" value="1"/>
</dbReference>
<feature type="domain" description="TonB C-terminal" evidence="12">
    <location>
        <begin position="271"/>
        <end position="364"/>
    </location>
</feature>